<evidence type="ECO:0000256" key="2">
    <source>
        <dbReference type="ARBA" id="ARBA00004647"/>
    </source>
</evidence>
<feature type="region of interest" description="Disordered" evidence="12">
    <location>
        <begin position="299"/>
        <end position="322"/>
    </location>
</feature>
<dbReference type="GO" id="GO:0005524">
    <property type="term" value="F:ATP binding"/>
    <property type="evidence" value="ECO:0007669"/>
    <property type="project" value="UniProtKB-UniRule"/>
</dbReference>
<evidence type="ECO:0000256" key="12">
    <source>
        <dbReference type="SAM" id="MobiDB-lite"/>
    </source>
</evidence>
<evidence type="ECO:0000259" key="14">
    <source>
        <dbReference type="PROSITE" id="PS50127"/>
    </source>
</evidence>
<evidence type="ECO:0000313" key="16">
    <source>
        <dbReference type="Proteomes" id="UP000663852"/>
    </source>
</evidence>
<dbReference type="InterPro" id="IPR000719">
    <property type="entry name" value="Prot_kinase_dom"/>
</dbReference>
<dbReference type="InterPro" id="IPR008271">
    <property type="entry name" value="Ser/Thr_kinase_AS"/>
</dbReference>
<dbReference type="EMBL" id="CAJNOJ010000072">
    <property type="protein sequence ID" value="CAF1034357.1"/>
    <property type="molecule type" value="Genomic_DNA"/>
</dbReference>
<keyword evidence="6 11" id="KW-0547">Nucleotide-binding</keyword>
<gene>
    <name evidence="15" type="ORF">EDS130_LOCUS16580</name>
</gene>
<accession>A0A814JB37</accession>
<dbReference type="FunFam" id="3.30.200.20:FF:000042">
    <property type="entry name" value="Aurora kinase A"/>
    <property type="match status" value="1"/>
</dbReference>
<comment type="subcellular location">
    <subcellularLocation>
        <location evidence="1">Cytoplasm</location>
        <location evidence="1">Cytoskeleton</location>
        <location evidence="1">Microtubule organizing center</location>
        <location evidence="1">Centrosome</location>
    </subcellularLocation>
    <subcellularLocation>
        <location evidence="2">Cytoplasm</location>
        <location evidence="2">Cytoskeleton</location>
        <location evidence="2">Spindle pole</location>
    </subcellularLocation>
</comment>
<dbReference type="SMART" id="SM00220">
    <property type="entry name" value="S_TKc"/>
    <property type="match status" value="1"/>
</dbReference>
<dbReference type="PANTHER" id="PTHR43289">
    <property type="entry name" value="MITOGEN-ACTIVATED PROTEIN KINASE KINASE KINASE 20-RELATED"/>
    <property type="match status" value="1"/>
</dbReference>
<reference evidence="15" key="1">
    <citation type="submission" date="2021-02" db="EMBL/GenBank/DDBJ databases">
        <authorList>
            <person name="Nowell W R."/>
        </authorList>
    </citation>
    <scope>NUCLEOTIDE SEQUENCE</scope>
</reference>
<evidence type="ECO:0000256" key="5">
    <source>
        <dbReference type="ARBA" id="ARBA00022679"/>
    </source>
</evidence>
<dbReference type="InterPro" id="IPR017441">
    <property type="entry name" value="Protein_kinase_ATP_BS"/>
</dbReference>
<evidence type="ECO:0000256" key="7">
    <source>
        <dbReference type="ARBA" id="ARBA00022777"/>
    </source>
</evidence>
<feature type="binding site" evidence="11">
    <location>
        <position position="374"/>
    </location>
    <ligand>
        <name>ATP</name>
        <dbReference type="ChEBI" id="CHEBI:30616"/>
    </ligand>
</feature>
<dbReference type="PROSITE" id="PS00107">
    <property type="entry name" value="PROTEIN_KINASE_ATP"/>
    <property type="match status" value="1"/>
</dbReference>
<organism evidence="15 16">
    <name type="scientific">Adineta ricciae</name>
    <name type="common">Rotifer</name>
    <dbReference type="NCBI Taxonomy" id="249248"/>
    <lineage>
        <taxon>Eukaryota</taxon>
        <taxon>Metazoa</taxon>
        <taxon>Spiralia</taxon>
        <taxon>Gnathifera</taxon>
        <taxon>Rotifera</taxon>
        <taxon>Eurotatoria</taxon>
        <taxon>Bdelloidea</taxon>
        <taxon>Adinetida</taxon>
        <taxon>Adinetidae</taxon>
        <taxon>Adineta</taxon>
    </lineage>
</organism>
<dbReference type="SUPFAM" id="SSF54495">
    <property type="entry name" value="UBC-like"/>
    <property type="match status" value="1"/>
</dbReference>
<keyword evidence="5" id="KW-0808">Transferase</keyword>
<dbReference type="Pfam" id="PF00179">
    <property type="entry name" value="UQ_con"/>
    <property type="match status" value="1"/>
</dbReference>
<proteinExistence type="inferred from homology"/>
<dbReference type="Pfam" id="PF00069">
    <property type="entry name" value="Pkinase"/>
    <property type="match status" value="1"/>
</dbReference>
<dbReference type="Gene3D" id="1.10.510.10">
    <property type="entry name" value="Transferase(Phosphotransferase) domain 1"/>
    <property type="match status" value="1"/>
</dbReference>
<dbReference type="EC" id="2.7.11.34" evidence="10"/>
<dbReference type="PRINTS" id="PR00109">
    <property type="entry name" value="TYRKINASE"/>
</dbReference>
<sequence>MFPSMKYSMWTDDLLNRMINGQDPDTGYQLSDENVTSKPFGNGQHGRISRPFAWQDSRLTIALILKHFHIELGDLENKPLEKATEQPAKKVANDMLQLMAILFSNNFGSCESLTNTLVFAAPLHEFNRRKQLRKREQFLVKTRKEKRNMSMKSNSAFQRLQAEYRRLLKDPISYLTAQPLSSNLLEWRYVIRGPKDTPYEDGIYQGKIVFPLDYPFKPPNIYMLTPNGRFKTDTSLCLTITAYHPDSWNPAWSISSILNGFLSFMCDTSSTHGTFNIQDPVFCELFPEITEEIKQTLNERARKTSSTDSSLDHSGHHQTSNTSTTNMHFILKSTDTLQYDSLKNFDVLKTLGRGHFSVVYSARNRFNGEFVALKKVELSRMADAKAIDDCKREIALLQQLNHPNVIKYISHFVDENDLYIVLELASAGDLAKMIKHFNRTNKLMPEKTIWKFFSQICSGLEHMHSKRIMHRDIKPANIFVSAEGIVRLGDLGLGRFFGSKTTSAHSMVGTPYYMSPERIHEHDLGYDFRSDIWSLGCILYEMAALRSPFYGENLNLILLRQKIEALDYTPLPTNFYSSELRLLVSKCLVLEPEQRPDITEVNRIAQMMYTRFTASSNNTPTPTPPSHNDSAFGNVTPVNNQ</sequence>
<feature type="compositionally biased region" description="Polar residues" evidence="12">
    <location>
        <begin position="629"/>
        <end position="641"/>
    </location>
</feature>
<dbReference type="PANTHER" id="PTHR43289:SF6">
    <property type="entry name" value="SERINE_THREONINE-PROTEIN KINASE NEKL-3"/>
    <property type="match status" value="1"/>
</dbReference>
<dbReference type="GO" id="GO:0005813">
    <property type="term" value="C:centrosome"/>
    <property type="evidence" value="ECO:0007669"/>
    <property type="project" value="UniProtKB-SubCell"/>
</dbReference>
<dbReference type="GO" id="GO:0000922">
    <property type="term" value="C:spindle pole"/>
    <property type="evidence" value="ECO:0007669"/>
    <property type="project" value="UniProtKB-SubCell"/>
</dbReference>
<evidence type="ECO:0000256" key="4">
    <source>
        <dbReference type="ARBA" id="ARBA00022527"/>
    </source>
</evidence>
<dbReference type="PROSITE" id="PS50127">
    <property type="entry name" value="UBC_2"/>
    <property type="match status" value="1"/>
</dbReference>
<dbReference type="SMART" id="SM00212">
    <property type="entry name" value="UBCc"/>
    <property type="match status" value="1"/>
</dbReference>
<dbReference type="CDD" id="cd08224">
    <property type="entry name" value="STKc_Nek6_7"/>
    <property type="match status" value="1"/>
</dbReference>
<evidence type="ECO:0000313" key="15">
    <source>
        <dbReference type="EMBL" id="CAF1034357.1"/>
    </source>
</evidence>
<name>A0A814JB37_ADIRI</name>
<dbReference type="Gene3D" id="3.10.110.10">
    <property type="entry name" value="Ubiquitin Conjugating Enzyme"/>
    <property type="match status" value="1"/>
</dbReference>
<dbReference type="InterPro" id="IPR011009">
    <property type="entry name" value="Kinase-like_dom_sf"/>
</dbReference>
<protein>
    <recommendedName>
        <fullName evidence="10">NEK6-subfamily protein kinase</fullName>
        <ecNumber evidence="10">2.7.11.34</ecNumber>
    </recommendedName>
</protein>
<feature type="domain" description="UBC core" evidence="14">
    <location>
        <begin position="155"/>
        <end position="310"/>
    </location>
</feature>
<evidence type="ECO:0000256" key="1">
    <source>
        <dbReference type="ARBA" id="ARBA00004300"/>
    </source>
</evidence>
<dbReference type="AlphaFoldDB" id="A0A814JB37"/>
<dbReference type="FunFam" id="1.10.510.10:FF:000148">
    <property type="entry name" value="Serine/threonine-protein kinase Nek7"/>
    <property type="match status" value="1"/>
</dbReference>
<dbReference type="InterPro" id="IPR016135">
    <property type="entry name" value="UBQ-conjugating_enzyme/RWD"/>
</dbReference>
<evidence type="ECO:0000256" key="6">
    <source>
        <dbReference type="ARBA" id="ARBA00022741"/>
    </source>
</evidence>
<dbReference type="PROSITE" id="PS00108">
    <property type="entry name" value="PROTEIN_KINASE_ST"/>
    <property type="match status" value="1"/>
</dbReference>
<keyword evidence="9" id="KW-0206">Cytoskeleton</keyword>
<keyword evidence="9" id="KW-0963">Cytoplasm</keyword>
<dbReference type="PROSITE" id="PS50011">
    <property type="entry name" value="PROTEIN_KINASE_DOM"/>
    <property type="match status" value="1"/>
</dbReference>
<dbReference type="OrthoDB" id="248923at2759"/>
<feature type="region of interest" description="Disordered" evidence="12">
    <location>
        <begin position="614"/>
        <end position="641"/>
    </location>
</feature>
<dbReference type="InterPro" id="IPR000608">
    <property type="entry name" value="UBC"/>
</dbReference>
<keyword evidence="4" id="KW-0723">Serine/threonine-protein kinase</keyword>
<dbReference type="SUPFAM" id="SSF56112">
    <property type="entry name" value="Protein kinase-like (PK-like)"/>
    <property type="match status" value="1"/>
</dbReference>
<dbReference type="InterPro" id="IPR001245">
    <property type="entry name" value="Ser-Thr/Tyr_kinase_cat_dom"/>
</dbReference>
<evidence type="ECO:0000259" key="13">
    <source>
        <dbReference type="PROSITE" id="PS50011"/>
    </source>
</evidence>
<dbReference type="Proteomes" id="UP000663852">
    <property type="component" value="Unassembled WGS sequence"/>
</dbReference>
<evidence type="ECO:0000256" key="10">
    <source>
        <dbReference type="ARBA" id="ARBA00039067"/>
    </source>
</evidence>
<feature type="domain" description="Protein kinase" evidence="13">
    <location>
        <begin position="345"/>
        <end position="612"/>
    </location>
</feature>
<dbReference type="CDD" id="cd23799">
    <property type="entry name" value="UBCc_UBE2J"/>
    <property type="match status" value="1"/>
</dbReference>
<dbReference type="GO" id="GO:0004674">
    <property type="term" value="F:protein serine/threonine kinase activity"/>
    <property type="evidence" value="ECO:0007669"/>
    <property type="project" value="UniProtKB-KW"/>
</dbReference>
<evidence type="ECO:0000256" key="11">
    <source>
        <dbReference type="PROSITE-ProRule" id="PRU10141"/>
    </source>
</evidence>
<evidence type="ECO:0000256" key="3">
    <source>
        <dbReference type="ARBA" id="ARBA00010886"/>
    </source>
</evidence>
<comment type="caution">
    <text evidence="15">The sequence shown here is derived from an EMBL/GenBank/DDBJ whole genome shotgun (WGS) entry which is preliminary data.</text>
</comment>
<comment type="similarity">
    <text evidence="3">Belongs to the protein kinase superfamily. NEK Ser/Thr protein kinase family. NIMA subfamily.</text>
</comment>
<evidence type="ECO:0000256" key="9">
    <source>
        <dbReference type="ARBA" id="ARBA00023212"/>
    </source>
</evidence>
<keyword evidence="8 11" id="KW-0067">ATP-binding</keyword>
<keyword evidence="7" id="KW-0418">Kinase</keyword>
<evidence type="ECO:0000256" key="8">
    <source>
        <dbReference type="ARBA" id="ARBA00022840"/>
    </source>
</evidence>